<evidence type="ECO:0000313" key="3">
    <source>
        <dbReference type="Proteomes" id="UP000490821"/>
    </source>
</evidence>
<dbReference type="SUPFAM" id="SSF143100">
    <property type="entry name" value="TTHA1013/TTHA0281-like"/>
    <property type="match status" value="1"/>
</dbReference>
<dbReference type="Pfam" id="PF15919">
    <property type="entry name" value="HicB_lk_antitox"/>
    <property type="match status" value="1"/>
</dbReference>
<name>A0A829ZDR1_9FIRM</name>
<dbReference type="Gene3D" id="3.30.160.250">
    <property type="match status" value="1"/>
</dbReference>
<protein>
    <recommendedName>
        <fullName evidence="1">HicB-like antitoxin of toxin-antitoxin system domain-containing protein</fullName>
    </recommendedName>
</protein>
<dbReference type="AlphaFoldDB" id="A0A829ZDR1"/>
<accession>A0A829ZDR1</accession>
<dbReference type="RefSeq" id="WP_172473225.1">
    <property type="nucleotide sequence ID" value="NZ_BLMI01000265.1"/>
</dbReference>
<proteinExistence type="predicted"/>
<evidence type="ECO:0000259" key="1">
    <source>
        <dbReference type="Pfam" id="PF15919"/>
    </source>
</evidence>
<comment type="caution">
    <text evidence="2">The sequence shown here is derived from an EMBL/GenBank/DDBJ whole genome shotgun (WGS) entry which is preliminary data.</text>
</comment>
<dbReference type="InterPro" id="IPR031807">
    <property type="entry name" value="HicB-like"/>
</dbReference>
<dbReference type="Proteomes" id="UP000490821">
    <property type="component" value="Unassembled WGS sequence"/>
</dbReference>
<feature type="domain" description="HicB-like antitoxin of toxin-antitoxin system" evidence="1">
    <location>
        <begin position="16"/>
        <end position="102"/>
    </location>
</feature>
<gene>
    <name evidence="2" type="ORF">IMSAGC017_02149</name>
</gene>
<reference evidence="2 3" key="1">
    <citation type="journal article" date="2020" name="Microbiome">
        <title>Single-cell genomics of uncultured bacteria reveals dietary fiber responders in the mouse gut microbiota.</title>
        <authorList>
            <person name="Chijiiwa R."/>
            <person name="Hosokawa M."/>
            <person name="Kogawa M."/>
            <person name="Nishikawa Y."/>
            <person name="Ide K."/>
            <person name="Sakanashi C."/>
            <person name="Takahashi K."/>
            <person name="Takeyama H."/>
        </authorList>
    </citation>
    <scope>NUCLEOTIDE SEQUENCE [LARGE SCALE GENOMIC DNA]</scope>
    <source>
        <strain evidence="2">IMSAGC_017</strain>
    </source>
</reference>
<evidence type="ECO:0000313" key="2">
    <source>
        <dbReference type="EMBL" id="GFI42102.1"/>
    </source>
</evidence>
<sequence length="133" mass="15090">MALPRKLIYPAVFSYDDGICVYFPDVDGCYSQADSTEEAFYMAKDALELVLEDYIFNMFEDAPKPSQIKDIKVESNQCVALIEVDVDKLIKRNSSKTINKTLTLPSWLNELGIKNKLNFSKILQDGIKKELGI</sequence>
<dbReference type="InterPro" id="IPR035069">
    <property type="entry name" value="TTHA1013/TTHA0281-like"/>
</dbReference>
<organism evidence="2 3">
    <name type="scientific">Thomasclavelia cocleata</name>
    <dbReference type="NCBI Taxonomy" id="69824"/>
    <lineage>
        <taxon>Bacteria</taxon>
        <taxon>Bacillati</taxon>
        <taxon>Bacillota</taxon>
        <taxon>Erysipelotrichia</taxon>
        <taxon>Erysipelotrichales</taxon>
        <taxon>Coprobacillaceae</taxon>
        <taxon>Thomasclavelia</taxon>
    </lineage>
</organism>
<dbReference type="EMBL" id="BLMI01000265">
    <property type="protein sequence ID" value="GFI42102.1"/>
    <property type="molecule type" value="Genomic_DNA"/>
</dbReference>